<organism evidence="1 2">
    <name type="scientific">Paenibacillus flagellatus</name>
    <dbReference type="NCBI Taxonomy" id="2211139"/>
    <lineage>
        <taxon>Bacteria</taxon>
        <taxon>Bacillati</taxon>
        <taxon>Bacillota</taxon>
        <taxon>Bacilli</taxon>
        <taxon>Bacillales</taxon>
        <taxon>Paenibacillaceae</taxon>
        <taxon>Paenibacillus</taxon>
    </lineage>
</organism>
<sequence>MSRRREQIDAPFGRLHRNFADALHGIDVEQDARLVAQRGPDFADRLDRADLVIDMHDADENRVVAHRAQYVLGGYPPRPVRGHVRHLVAETLEINAAFRYGSVLDGGGDDMFAPSSVLQRRSDYGQVVAFGAPGGEHDFVGMRSEQPGDLFSSLREQTLGVDPDPMDRGRIAEMAIHHFPHRIDDFLVWRGCGAMVEI</sequence>
<proteinExistence type="predicted"/>
<comment type="caution">
    <text evidence="1">The sequence shown here is derived from an EMBL/GenBank/DDBJ whole genome shotgun (WGS) entry which is preliminary data.</text>
</comment>
<protein>
    <submittedName>
        <fullName evidence="1">Uncharacterized protein</fullName>
    </submittedName>
</protein>
<dbReference type="AlphaFoldDB" id="A0A2V5JY45"/>
<gene>
    <name evidence="1" type="ORF">DLM86_22705</name>
</gene>
<evidence type="ECO:0000313" key="2">
    <source>
        <dbReference type="Proteomes" id="UP000247476"/>
    </source>
</evidence>
<keyword evidence="2" id="KW-1185">Reference proteome</keyword>
<reference evidence="1 2" key="1">
    <citation type="submission" date="2018-05" db="EMBL/GenBank/DDBJ databases">
        <title>Paenibacillus flagellatus sp. nov., isolated from selenium mineral soil.</title>
        <authorList>
            <person name="Dai X."/>
        </authorList>
    </citation>
    <scope>NUCLEOTIDE SEQUENCE [LARGE SCALE GENOMIC DNA]</scope>
    <source>
        <strain evidence="1 2">DXL2</strain>
    </source>
</reference>
<accession>A0A2V5JY45</accession>
<dbReference type="Proteomes" id="UP000247476">
    <property type="component" value="Unassembled WGS sequence"/>
</dbReference>
<name>A0A2V5JY45_9BACL</name>
<evidence type="ECO:0000313" key="1">
    <source>
        <dbReference type="EMBL" id="PYI51738.1"/>
    </source>
</evidence>
<dbReference type="EMBL" id="QJVJ01000011">
    <property type="protein sequence ID" value="PYI51738.1"/>
    <property type="molecule type" value="Genomic_DNA"/>
</dbReference>